<reference evidence="1 3" key="1">
    <citation type="submission" date="2013-02" db="EMBL/GenBank/DDBJ databases">
        <title>The Genome Sequence of Enterococcus pallens BAA-351.</title>
        <authorList>
            <consortium name="The Broad Institute Genome Sequencing Platform"/>
            <consortium name="The Broad Institute Genome Sequencing Center for Infectious Disease"/>
            <person name="Earl A.M."/>
            <person name="Gilmore M.S."/>
            <person name="Lebreton F."/>
            <person name="Walker B."/>
            <person name="Young S.K."/>
            <person name="Zeng Q."/>
            <person name="Gargeya S."/>
            <person name="Fitzgerald M."/>
            <person name="Haas B."/>
            <person name="Abouelleil A."/>
            <person name="Alvarado L."/>
            <person name="Arachchi H.M."/>
            <person name="Berlin A.M."/>
            <person name="Chapman S.B."/>
            <person name="Dewar J."/>
            <person name="Goldberg J."/>
            <person name="Griggs A."/>
            <person name="Gujja S."/>
            <person name="Hansen M."/>
            <person name="Howarth C."/>
            <person name="Imamovic A."/>
            <person name="Larimer J."/>
            <person name="McCowan C."/>
            <person name="Murphy C."/>
            <person name="Neiman D."/>
            <person name="Pearson M."/>
            <person name="Priest M."/>
            <person name="Roberts A."/>
            <person name="Saif S."/>
            <person name="Shea T."/>
            <person name="Sisk P."/>
            <person name="Sykes S."/>
            <person name="Wortman J."/>
            <person name="Nusbaum C."/>
            <person name="Birren B."/>
        </authorList>
    </citation>
    <scope>NUCLEOTIDE SEQUENCE [LARGE SCALE GENOMIC DNA]</scope>
    <source>
        <strain evidence="1 3">ATCC BAA-351</strain>
    </source>
</reference>
<keyword evidence="3" id="KW-1185">Reference proteome</keyword>
<dbReference type="RefSeq" id="WP_010756067.1">
    <property type="nucleotide sequence ID" value="NZ_ASWD01000006.1"/>
</dbReference>
<dbReference type="PATRIC" id="fig|1158607.3.peg.1018"/>
<accession>R2QHZ0</accession>
<gene>
    <name evidence="2" type="ORF">UAU_01012</name>
    <name evidence="1" type="ORF">UAU_01730</name>
</gene>
<proteinExistence type="predicted"/>
<name>R2QHZ0_9ENTE</name>
<protein>
    <submittedName>
        <fullName evidence="1">Uncharacterized protein</fullName>
    </submittedName>
</protein>
<dbReference type="HOGENOM" id="CLU_2682094_0_0_9"/>
<dbReference type="EMBL" id="AJAQ01000008">
    <property type="protein sequence ID" value="EOH96362.1"/>
    <property type="molecule type" value="Genomic_DNA"/>
</dbReference>
<evidence type="ECO:0000313" key="1">
    <source>
        <dbReference type="EMBL" id="EOH94808.1"/>
    </source>
</evidence>
<comment type="caution">
    <text evidence="1">The sequence shown here is derived from an EMBL/GenBank/DDBJ whole genome shotgun (WGS) entry which is preliminary data.</text>
</comment>
<evidence type="ECO:0000313" key="2">
    <source>
        <dbReference type="EMBL" id="EOH96362.1"/>
    </source>
</evidence>
<dbReference type="Proteomes" id="UP000013782">
    <property type="component" value="Unassembled WGS sequence"/>
</dbReference>
<evidence type="ECO:0000313" key="3">
    <source>
        <dbReference type="Proteomes" id="UP000013782"/>
    </source>
</evidence>
<dbReference type="AlphaFoldDB" id="R2QHZ0"/>
<dbReference type="eggNOG" id="ENOG50308CH">
    <property type="taxonomic scope" value="Bacteria"/>
</dbReference>
<sequence>MKHVWAYDTTPNDDLAYPDLYSSEKKAMSQFNSDYEAARARGLEVTVTYENGASASWEDNGCQYSIRVEKLPVS</sequence>
<dbReference type="OrthoDB" id="9935921at2"/>
<organism evidence="1 3">
    <name type="scientific">Enterococcus pallens ATCC BAA-351</name>
    <dbReference type="NCBI Taxonomy" id="1158607"/>
    <lineage>
        <taxon>Bacteria</taxon>
        <taxon>Bacillati</taxon>
        <taxon>Bacillota</taxon>
        <taxon>Bacilli</taxon>
        <taxon>Lactobacillales</taxon>
        <taxon>Enterococcaceae</taxon>
        <taxon>Enterococcus</taxon>
    </lineage>
</organism>
<dbReference type="EMBL" id="AJAQ01000014">
    <property type="protein sequence ID" value="EOH94808.1"/>
    <property type="molecule type" value="Genomic_DNA"/>
</dbReference>